<keyword evidence="2" id="KW-1185">Reference proteome</keyword>
<sequence>MSYVYAVLAARPDDVGAEEQSVRKARPGTIYPVADLAGGA</sequence>
<dbReference type="RefSeq" id="WP_343984842.1">
    <property type="nucleotide sequence ID" value="NZ_BAAAJG010000025.1"/>
</dbReference>
<evidence type="ECO:0000313" key="1">
    <source>
        <dbReference type="EMBL" id="MFD1528928.1"/>
    </source>
</evidence>
<reference evidence="2" key="1">
    <citation type="journal article" date="2019" name="Int. J. Syst. Evol. Microbiol.">
        <title>The Global Catalogue of Microorganisms (GCM) 10K type strain sequencing project: providing services to taxonomists for standard genome sequencing and annotation.</title>
        <authorList>
            <consortium name="The Broad Institute Genomics Platform"/>
            <consortium name="The Broad Institute Genome Sequencing Center for Infectious Disease"/>
            <person name="Wu L."/>
            <person name="Ma J."/>
        </authorList>
    </citation>
    <scope>NUCLEOTIDE SEQUENCE [LARGE SCALE GENOMIC DNA]</scope>
    <source>
        <strain evidence="2">JCM 12165</strain>
    </source>
</reference>
<comment type="caution">
    <text evidence="1">The sequence shown here is derived from an EMBL/GenBank/DDBJ whole genome shotgun (WGS) entry which is preliminary data.</text>
</comment>
<evidence type="ECO:0000313" key="2">
    <source>
        <dbReference type="Proteomes" id="UP001597145"/>
    </source>
</evidence>
<organism evidence="1 2">
    <name type="scientific">Pseudonocardia aurantiaca</name>
    <dbReference type="NCBI Taxonomy" id="75290"/>
    <lineage>
        <taxon>Bacteria</taxon>
        <taxon>Bacillati</taxon>
        <taxon>Actinomycetota</taxon>
        <taxon>Actinomycetes</taxon>
        <taxon>Pseudonocardiales</taxon>
        <taxon>Pseudonocardiaceae</taxon>
        <taxon>Pseudonocardia</taxon>
    </lineage>
</organism>
<proteinExistence type="predicted"/>
<protein>
    <recommendedName>
        <fullName evidence="3">Gas vesicle protein</fullName>
    </recommendedName>
</protein>
<dbReference type="Proteomes" id="UP001597145">
    <property type="component" value="Unassembled WGS sequence"/>
</dbReference>
<dbReference type="EMBL" id="JBHUCP010000003">
    <property type="protein sequence ID" value="MFD1528928.1"/>
    <property type="molecule type" value="Genomic_DNA"/>
</dbReference>
<evidence type="ECO:0008006" key="3">
    <source>
        <dbReference type="Google" id="ProtNLM"/>
    </source>
</evidence>
<accession>A0ABW4FFK5</accession>
<name>A0ABW4FFK5_9PSEU</name>
<gene>
    <name evidence="1" type="ORF">ACFSCY_05700</name>
</gene>